<feature type="compositionally biased region" description="Basic and acidic residues" evidence="1">
    <location>
        <begin position="189"/>
        <end position="200"/>
    </location>
</feature>
<keyword evidence="3" id="KW-1185">Reference proteome</keyword>
<reference evidence="2 3" key="1">
    <citation type="submission" date="2021-06" db="EMBL/GenBank/DDBJ databases">
        <authorList>
            <person name="Palmer J.M."/>
        </authorList>
    </citation>
    <scope>NUCLEOTIDE SEQUENCE [LARGE SCALE GENOMIC DNA]</scope>
    <source>
        <strain evidence="2 3">XC_2019</strain>
        <tissue evidence="2">Muscle</tissue>
    </source>
</reference>
<proteinExistence type="predicted"/>
<name>A0ABV0RLQ2_9TELE</name>
<comment type="caution">
    <text evidence="2">The sequence shown here is derived from an EMBL/GenBank/DDBJ whole genome shotgun (WGS) entry which is preliminary data.</text>
</comment>
<evidence type="ECO:0000313" key="3">
    <source>
        <dbReference type="Proteomes" id="UP001434883"/>
    </source>
</evidence>
<feature type="compositionally biased region" description="Pro residues" evidence="1">
    <location>
        <begin position="169"/>
        <end position="179"/>
    </location>
</feature>
<accession>A0ABV0RLQ2</accession>
<protein>
    <submittedName>
        <fullName evidence="2">Uncharacterized protein</fullName>
    </submittedName>
</protein>
<evidence type="ECO:0000256" key="1">
    <source>
        <dbReference type="SAM" id="MobiDB-lite"/>
    </source>
</evidence>
<dbReference type="EMBL" id="JAHRIN010050912">
    <property type="protein sequence ID" value="MEQ2209015.1"/>
    <property type="molecule type" value="Genomic_DNA"/>
</dbReference>
<sequence>RISFDSYRRNSGLAGAWRTRNARRVLTTDSVRIIFRVLSSTQGEWGRLRVCGRLQKLRDSQTVFVRTTLSAILFVAPLPAPSLAFPNRDPQSPQEQSAAAVRCSPPPKADPQTPTVTGDHRQSTQNHHSLSQLIDQTNTKVQQHTPQQVIQCYAGSIISAPQHQALLPHPSPLLQPAPPQNDTVSRGSPSDDSRQLDIKKRPGGYV</sequence>
<gene>
    <name evidence="2" type="ORF">XENOCAPTIV_022416</name>
</gene>
<evidence type="ECO:0000313" key="2">
    <source>
        <dbReference type="EMBL" id="MEQ2209015.1"/>
    </source>
</evidence>
<feature type="region of interest" description="Disordered" evidence="1">
    <location>
        <begin position="166"/>
        <end position="206"/>
    </location>
</feature>
<dbReference type="Proteomes" id="UP001434883">
    <property type="component" value="Unassembled WGS sequence"/>
</dbReference>
<feature type="region of interest" description="Disordered" evidence="1">
    <location>
        <begin position="85"/>
        <end position="129"/>
    </location>
</feature>
<feature type="non-terminal residue" evidence="2">
    <location>
        <position position="1"/>
    </location>
</feature>
<organism evidence="2 3">
    <name type="scientific">Xenoophorus captivus</name>
    <dbReference type="NCBI Taxonomy" id="1517983"/>
    <lineage>
        <taxon>Eukaryota</taxon>
        <taxon>Metazoa</taxon>
        <taxon>Chordata</taxon>
        <taxon>Craniata</taxon>
        <taxon>Vertebrata</taxon>
        <taxon>Euteleostomi</taxon>
        <taxon>Actinopterygii</taxon>
        <taxon>Neopterygii</taxon>
        <taxon>Teleostei</taxon>
        <taxon>Neoteleostei</taxon>
        <taxon>Acanthomorphata</taxon>
        <taxon>Ovalentaria</taxon>
        <taxon>Atherinomorphae</taxon>
        <taxon>Cyprinodontiformes</taxon>
        <taxon>Goodeidae</taxon>
        <taxon>Xenoophorus</taxon>
    </lineage>
</organism>